<dbReference type="Proteomes" id="UP000823629">
    <property type="component" value="Unassembled WGS sequence"/>
</dbReference>
<dbReference type="GO" id="GO:0015935">
    <property type="term" value="C:small ribosomal subunit"/>
    <property type="evidence" value="ECO:0007669"/>
    <property type="project" value="TreeGrafter"/>
</dbReference>
<dbReference type="InterPro" id="IPR002583">
    <property type="entry name" value="Ribosomal_bS20"/>
</dbReference>
<comment type="caution">
    <text evidence="8">The sequence shown here is derived from an EMBL/GenBank/DDBJ whole genome shotgun (WGS) entry which is preliminary data.</text>
</comment>
<dbReference type="GO" id="GO:0070181">
    <property type="term" value="F:small ribosomal subunit rRNA binding"/>
    <property type="evidence" value="ECO:0007669"/>
    <property type="project" value="TreeGrafter"/>
</dbReference>
<reference evidence="8" key="1">
    <citation type="submission" date="2020-10" db="EMBL/GenBank/DDBJ databases">
        <authorList>
            <person name="Gilroy R."/>
        </authorList>
    </citation>
    <scope>NUCLEOTIDE SEQUENCE</scope>
    <source>
        <strain evidence="8">1748</strain>
    </source>
</reference>
<evidence type="ECO:0000256" key="4">
    <source>
        <dbReference type="ARBA" id="ARBA00022980"/>
    </source>
</evidence>
<evidence type="ECO:0000313" key="8">
    <source>
        <dbReference type="EMBL" id="MBO8414166.1"/>
    </source>
</evidence>
<protein>
    <recommendedName>
        <fullName evidence="6 7">Small ribosomal subunit protein bS20</fullName>
    </recommendedName>
</protein>
<dbReference type="Pfam" id="PF01649">
    <property type="entry name" value="Ribosomal_S20p"/>
    <property type="match status" value="1"/>
</dbReference>
<dbReference type="PANTHER" id="PTHR33398:SF1">
    <property type="entry name" value="SMALL RIBOSOMAL SUBUNIT PROTEIN BS20C"/>
    <property type="match status" value="1"/>
</dbReference>
<evidence type="ECO:0000256" key="2">
    <source>
        <dbReference type="ARBA" id="ARBA00022730"/>
    </source>
</evidence>
<comment type="similarity">
    <text evidence="1 7">Belongs to the bacterial ribosomal protein bS20 family.</text>
</comment>
<evidence type="ECO:0000256" key="5">
    <source>
        <dbReference type="ARBA" id="ARBA00023274"/>
    </source>
</evidence>
<gene>
    <name evidence="7 8" type="primary">rpsT</name>
    <name evidence="8" type="ORF">IAC78_01615</name>
</gene>
<evidence type="ECO:0000256" key="1">
    <source>
        <dbReference type="ARBA" id="ARBA00007634"/>
    </source>
</evidence>
<dbReference type="HAMAP" id="MF_00500">
    <property type="entry name" value="Ribosomal_bS20"/>
    <property type="match status" value="1"/>
</dbReference>
<proteinExistence type="inferred from homology"/>
<keyword evidence="4 7" id="KW-0689">Ribosomal protein</keyword>
<dbReference type="GO" id="GO:0006412">
    <property type="term" value="P:translation"/>
    <property type="evidence" value="ECO:0007669"/>
    <property type="project" value="UniProtKB-UniRule"/>
</dbReference>
<evidence type="ECO:0000256" key="7">
    <source>
        <dbReference type="HAMAP-Rule" id="MF_00500"/>
    </source>
</evidence>
<evidence type="ECO:0000256" key="3">
    <source>
        <dbReference type="ARBA" id="ARBA00022884"/>
    </source>
</evidence>
<dbReference type="InterPro" id="IPR036510">
    <property type="entry name" value="Ribosomal_bS20_sf"/>
</dbReference>
<organism evidence="8 9">
    <name type="scientific">Candidatus Scatoplasma merdavium</name>
    <dbReference type="NCBI Taxonomy" id="2840932"/>
    <lineage>
        <taxon>Bacteria</taxon>
        <taxon>Bacillati</taxon>
        <taxon>Bacillota</taxon>
        <taxon>Bacilli</taxon>
        <taxon>Bacillales</taxon>
        <taxon>Candidatus Scatoplasma</taxon>
    </lineage>
</organism>
<sequence>MAQIKSQEKRILTNAKANTANSQQKSAMRTAMKKVEKAVAAHDLALAEERLKTANSLIDKSVSDGIQKINTANRQKARLAKLVDTIR</sequence>
<evidence type="ECO:0000256" key="6">
    <source>
        <dbReference type="ARBA" id="ARBA00035136"/>
    </source>
</evidence>
<dbReference type="PANTHER" id="PTHR33398">
    <property type="entry name" value="30S RIBOSOMAL PROTEIN S20"/>
    <property type="match status" value="1"/>
</dbReference>
<dbReference type="SUPFAM" id="SSF46992">
    <property type="entry name" value="Ribosomal protein S20"/>
    <property type="match status" value="1"/>
</dbReference>
<keyword evidence="3 7" id="KW-0694">RNA-binding</keyword>
<dbReference type="GO" id="GO:0005829">
    <property type="term" value="C:cytosol"/>
    <property type="evidence" value="ECO:0007669"/>
    <property type="project" value="TreeGrafter"/>
</dbReference>
<dbReference type="AlphaFoldDB" id="A0A9D9D9X1"/>
<dbReference type="NCBIfam" id="TIGR00029">
    <property type="entry name" value="S20"/>
    <property type="match status" value="1"/>
</dbReference>
<keyword evidence="5 7" id="KW-0687">Ribonucleoprotein</keyword>
<dbReference type="Gene3D" id="1.20.58.110">
    <property type="entry name" value="Ribosomal protein S20"/>
    <property type="match status" value="1"/>
</dbReference>
<evidence type="ECO:0000313" key="9">
    <source>
        <dbReference type="Proteomes" id="UP000823629"/>
    </source>
</evidence>
<comment type="function">
    <text evidence="7">Binds directly to 16S ribosomal RNA.</text>
</comment>
<reference evidence="8" key="2">
    <citation type="journal article" date="2021" name="PeerJ">
        <title>Extensive microbial diversity within the chicken gut microbiome revealed by metagenomics and culture.</title>
        <authorList>
            <person name="Gilroy R."/>
            <person name="Ravi A."/>
            <person name="Getino M."/>
            <person name="Pursley I."/>
            <person name="Horton D.L."/>
            <person name="Alikhan N.F."/>
            <person name="Baker D."/>
            <person name="Gharbi K."/>
            <person name="Hall N."/>
            <person name="Watson M."/>
            <person name="Adriaenssens E.M."/>
            <person name="Foster-Nyarko E."/>
            <person name="Jarju S."/>
            <person name="Secka A."/>
            <person name="Antonio M."/>
            <person name="Oren A."/>
            <person name="Chaudhuri R.R."/>
            <person name="La Ragione R."/>
            <person name="Hildebrand F."/>
            <person name="Pallen M.J."/>
        </authorList>
    </citation>
    <scope>NUCLEOTIDE SEQUENCE</scope>
    <source>
        <strain evidence="8">1748</strain>
    </source>
</reference>
<dbReference type="EMBL" id="JADING010000047">
    <property type="protein sequence ID" value="MBO8414166.1"/>
    <property type="molecule type" value="Genomic_DNA"/>
</dbReference>
<accession>A0A9D9D9X1</accession>
<dbReference type="GO" id="GO:0003735">
    <property type="term" value="F:structural constituent of ribosome"/>
    <property type="evidence" value="ECO:0007669"/>
    <property type="project" value="InterPro"/>
</dbReference>
<keyword evidence="2 7" id="KW-0699">rRNA-binding</keyword>
<name>A0A9D9D9X1_9BACL</name>